<reference evidence="1 2" key="1">
    <citation type="journal article" date="2013" name="Genome Announc.">
        <title>Genome Sequence of Campylobacter showae UNSWCD, Isolated from a Patient with Crohn's Disease.</title>
        <authorList>
            <person name="Tay A.P."/>
            <person name="Kaakoush N.O."/>
            <person name="Deshpande N.P."/>
            <person name="Chen Z."/>
            <person name="Mitchell H."/>
            <person name="Wilkins M.R."/>
        </authorList>
    </citation>
    <scope>NUCLEOTIDE SEQUENCE [LARGE SCALE GENOMIC DNA]</scope>
    <source>
        <strain evidence="1 2">CSUNSWCD</strain>
    </source>
</reference>
<proteinExistence type="predicted"/>
<comment type="caution">
    <text evidence="1">The sequence shown here is derived from an EMBL/GenBank/DDBJ whole genome shotgun (WGS) entry which is preliminary data.</text>
</comment>
<dbReference type="Proteomes" id="UP000011939">
    <property type="component" value="Unassembled WGS sequence"/>
</dbReference>
<dbReference type="STRING" id="1244083.CSUNSWCD_800"/>
<dbReference type="AlphaFoldDB" id="M5INP5"/>
<evidence type="ECO:0000313" key="2">
    <source>
        <dbReference type="Proteomes" id="UP000011939"/>
    </source>
</evidence>
<sequence length="41" mass="4802">MTLRRLRLSRGQILTTTKTKFKTIRRVSQNKPATKTVKNTK</sequence>
<protein>
    <submittedName>
        <fullName evidence="1">Uncharacterized protein</fullName>
    </submittedName>
</protein>
<gene>
    <name evidence="1" type="ORF">CSUNSWCD_800</name>
</gene>
<name>M5INP5_9BACT</name>
<accession>M5INP5</accession>
<evidence type="ECO:0000313" key="1">
    <source>
        <dbReference type="EMBL" id="EKU10474.1"/>
    </source>
</evidence>
<organism evidence="1 2">
    <name type="scientific">Campylobacter showae CSUNSWCD</name>
    <dbReference type="NCBI Taxonomy" id="1244083"/>
    <lineage>
        <taxon>Bacteria</taxon>
        <taxon>Pseudomonadati</taxon>
        <taxon>Campylobacterota</taxon>
        <taxon>Epsilonproteobacteria</taxon>
        <taxon>Campylobacterales</taxon>
        <taxon>Campylobacteraceae</taxon>
        <taxon>Campylobacter</taxon>
    </lineage>
</organism>
<dbReference type="EMBL" id="AMZQ01000012">
    <property type="protein sequence ID" value="EKU10474.1"/>
    <property type="molecule type" value="Genomic_DNA"/>
</dbReference>
<dbReference type="PATRIC" id="fig|1244083.3.peg.2044"/>